<dbReference type="InterPro" id="IPR011990">
    <property type="entry name" value="TPR-like_helical_dom_sf"/>
</dbReference>
<dbReference type="Pfam" id="PF12770">
    <property type="entry name" value="CHAT"/>
    <property type="match status" value="1"/>
</dbReference>
<keyword evidence="3" id="KW-1185">Reference proteome</keyword>
<dbReference type="AlphaFoldDB" id="A0A7R7XV81"/>
<dbReference type="EMBL" id="AP024448">
    <property type="protein sequence ID" value="BCS28099.1"/>
    <property type="molecule type" value="Genomic_DNA"/>
</dbReference>
<sequence length="887" mass="98027">MSDLNSAQTLHTEVVLRMFEDQGVADHDQATLISNASRPVCSLVERQGGSLQLLNSIIEVSEATLSTMPLSHPSRYVMSQTLGKLLRVRFSRTDRLDDLHRGVALAKESASRIPADHPDRPICLDHLGGWLVTRFLRVGAAEDRDQAVELLETAASTTPTGSPRRGEILAHLSTVLRGEFERTGNEEKLERAIRAADEAMSAIPPTHIMRPARLIELANSHLTRFHRAHDPTDLDHALGAANNAVSIATHDHPERAEATYALAISLQAQFKMSQELDPLDRAIDICEGTLVHVALDDHMRARAFSLLGMLLQSKMRMRGDEFREGNELLLRYLRKGWECRNSPPRLRIEIGAKLAASLASQLSWAEAATVLQQAVELLPRLSPRPLSDDDKQQTLRQFAGLASAAAAVTLNAKGDADHALRLLELGRGVINGLLVEIRSDISDLRKTHSYLAQDFEYLRGVLDSSGDQITNYDQRHELDVKFNELIQVIRSQPGFEGFLKPLTVDEMKAAADRGPIIVVNVSHYRCDAFLVESSQTRVLELPNLSLEELHTRAGQLKTDHLPVLAWLWDTVANPVLDFLGYEHPPPPGAEWPHVWWIPTGAMGLLPLHAAGMHDQGSGEAVLDRVMSSYNTSIKSLLYTRRQDLSIASGTSNQALLLAMPETPRQSPLPFANEEITLLRGLCQSLHLQPVEPPRCRKEVLQRLKTCKIFHFAGHGQSNSSEPSKSALLLSDWESNTLTVADLRNSRLQGASPFLAYLSACSTGANSAVDLVDESIHLVSSCQLAGFRHVIGTLWEVSDKHCVDVARILYQTIRDQGMTDAGICLGLHQALLELRDRDEALGHIVDREPAPSPSCSKGRNAIPLGKNGRKRVEGTSWLNWVPYIHFGV</sequence>
<reference evidence="2" key="1">
    <citation type="submission" date="2021-01" db="EMBL/GenBank/DDBJ databases">
        <authorList>
            <consortium name="Aspergillus puulaauensis MK2 genome sequencing consortium"/>
            <person name="Kazuki M."/>
            <person name="Futagami T."/>
        </authorList>
    </citation>
    <scope>NUCLEOTIDE SEQUENCE</scope>
    <source>
        <strain evidence="2">MK2</strain>
    </source>
</reference>
<evidence type="ECO:0000259" key="1">
    <source>
        <dbReference type="Pfam" id="PF12770"/>
    </source>
</evidence>
<dbReference type="Gene3D" id="1.25.40.10">
    <property type="entry name" value="Tetratricopeptide repeat domain"/>
    <property type="match status" value="1"/>
</dbReference>
<organism evidence="2 3">
    <name type="scientific">Aspergillus puulaauensis</name>
    <dbReference type="NCBI Taxonomy" id="1220207"/>
    <lineage>
        <taxon>Eukaryota</taxon>
        <taxon>Fungi</taxon>
        <taxon>Dikarya</taxon>
        <taxon>Ascomycota</taxon>
        <taxon>Pezizomycotina</taxon>
        <taxon>Eurotiomycetes</taxon>
        <taxon>Eurotiomycetidae</taxon>
        <taxon>Eurotiales</taxon>
        <taxon>Aspergillaceae</taxon>
        <taxon>Aspergillus</taxon>
    </lineage>
</organism>
<reference evidence="2" key="2">
    <citation type="submission" date="2021-02" db="EMBL/GenBank/DDBJ databases">
        <title>Aspergillus puulaauensis MK2 genome sequence.</title>
        <authorList>
            <person name="Futagami T."/>
            <person name="Mori K."/>
            <person name="Kadooka C."/>
            <person name="Tanaka T."/>
        </authorList>
    </citation>
    <scope>NUCLEOTIDE SEQUENCE</scope>
    <source>
        <strain evidence="2">MK2</strain>
    </source>
</reference>
<dbReference type="OrthoDB" id="9991317at2759"/>
<dbReference type="RefSeq" id="XP_041560285.1">
    <property type="nucleotide sequence ID" value="XM_041694456.1"/>
</dbReference>
<dbReference type="KEGG" id="apuu:APUU_61147A"/>
<evidence type="ECO:0000313" key="2">
    <source>
        <dbReference type="EMBL" id="BCS28099.1"/>
    </source>
</evidence>
<gene>
    <name evidence="2" type="ORF">APUU_61147A</name>
</gene>
<feature type="domain" description="CHAT" evidence="1">
    <location>
        <begin position="563"/>
        <end position="838"/>
    </location>
</feature>
<dbReference type="Proteomes" id="UP000654913">
    <property type="component" value="Chromosome 6"/>
</dbReference>
<dbReference type="GeneID" id="64978096"/>
<protein>
    <recommendedName>
        <fullName evidence="1">CHAT domain-containing protein</fullName>
    </recommendedName>
</protein>
<evidence type="ECO:0000313" key="3">
    <source>
        <dbReference type="Proteomes" id="UP000654913"/>
    </source>
</evidence>
<proteinExistence type="predicted"/>
<dbReference type="InterPro" id="IPR024983">
    <property type="entry name" value="CHAT_dom"/>
</dbReference>
<accession>A0A7R7XV81</accession>
<name>A0A7R7XV81_9EURO</name>